<dbReference type="AlphaFoldDB" id="A0AAD9FZR5"/>
<evidence type="ECO:0000256" key="1">
    <source>
        <dbReference type="ARBA" id="ARBA00004340"/>
    </source>
</evidence>
<name>A0AAD9FZR5_9STRA</name>
<dbReference type="EMBL" id="JASMQC010000050">
    <property type="protein sequence ID" value="KAK1929268.1"/>
    <property type="molecule type" value="Genomic_DNA"/>
</dbReference>
<sequence>MKVDDLKKAIKREKLYSITCAADRLQLYLAKRGNTWLNLNWNANSVLKAVQLSGDVTPYVEMQASDRIGDLFSNSPRNKTVHILMVVPRERQLSTPQTYHESFVEIREVFKRQRQTIDSYCYQQQTRATAELPHKAPKSYTTAWIGLQERLRLEKDDLMIDIAPLENGETFWSVEVQTYVDIITKEADLDTFIAPYLNDVLARYDLVFIKSAEPWLAQDVVPKSTTILKPDAFATHAGMYRSKSVANNWNGFRCGVAVEELYDCVFLFERQLTITDEAFGQMIQYLENLTHMAYGILFDCRSFWLIESYNSAVVKVEKSTWVSKGSKDSLQNFIMKKLSPCPVFLARACSSLSVDVVEGDAFLGRGTHSVFKVIRSNGEVMALKIAEGEDCAGRLEFDRYPALADAQDTCLTVRPVGKILEIELDEPVGGFEAYTSAALLLSPVGTPLPHPTTHEEVQQLFELLWLLHNNGILHHNSRVQNVIVSEGKLLWISLVEPFWDSSTTAAKLKEMDAMILARSILHLGYGTALGPVLEQLITNYGNNSTVENVNLLAKVVHQLMNP</sequence>
<accession>A0AAD9FZR5</accession>
<dbReference type="GO" id="GO:0005576">
    <property type="term" value="C:extracellular region"/>
    <property type="evidence" value="ECO:0007669"/>
    <property type="project" value="UniProtKB-SubCell"/>
</dbReference>
<evidence type="ECO:0000256" key="2">
    <source>
        <dbReference type="ARBA" id="ARBA00004613"/>
    </source>
</evidence>
<dbReference type="GO" id="GO:0043657">
    <property type="term" value="C:host cell"/>
    <property type="evidence" value="ECO:0007669"/>
    <property type="project" value="UniProtKB-SubCell"/>
</dbReference>
<evidence type="ECO:0000313" key="6">
    <source>
        <dbReference type="Proteomes" id="UP001259832"/>
    </source>
</evidence>
<evidence type="ECO:0000256" key="3">
    <source>
        <dbReference type="ARBA" id="ARBA00022525"/>
    </source>
</evidence>
<proteinExistence type="predicted"/>
<feature type="domain" description="Crinkler effector protein N-terminal" evidence="4">
    <location>
        <begin position="2"/>
        <end position="85"/>
    </location>
</feature>
<keyword evidence="3" id="KW-0964">Secreted</keyword>
<gene>
    <name evidence="5" type="ORF">P3T76_015220</name>
</gene>
<reference evidence="5" key="1">
    <citation type="submission" date="2023-08" db="EMBL/GenBank/DDBJ databases">
        <title>Reference Genome Resource for the Citrus Pathogen Phytophthora citrophthora.</title>
        <authorList>
            <person name="Moller H."/>
            <person name="Coetzee B."/>
            <person name="Rose L.J."/>
            <person name="Van Niekerk J.M."/>
        </authorList>
    </citation>
    <scope>NUCLEOTIDE SEQUENCE</scope>
    <source>
        <strain evidence="5">STE-U-9442</strain>
    </source>
</reference>
<dbReference type="InterPro" id="IPR045379">
    <property type="entry name" value="Crinkler_N"/>
</dbReference>
<dbReference type="Proteomes" id="UP001259832">
    <property type="component" value="Unassembled WGS sequence"/>
</dbReference>
<comment type="caution">
    <text evidence="5">The sequence shown here is derived from an EMBL/GenBank/DDBJ whole genome shotgun (WGS) entry which is preliminary data.</text>
</comment>
<keyword evidence="6" id="KW-1185">Reference proteome</keyword>
<protein>
    <recommendedName>
        <fullName evidence="4">Crinkler effector protein N-terminal domain-containing protein</fullName>
    </recommendedName>
</protein>
<organism evidence="5 6">
    <name type="scientific">Phytophthora citrophthora</name>
    <dbReference type="NCBI Taxonomy" id="4793"/>
    <lineage>
        <taxon>Eukaryota</taxon>
        <taxon>Sar</taxon>
        <taxon>Stramenopiles</taxon>
        <taxon>Oomycota</taxon>
        <taxon>Peronosporomycetes</taxon>
        <taxon>Peronosporales</taxon>
        <taxon>Peronosporaceae</taxon>
        <taxon>Phytophthora</taxon>
    </lineage>
</organism>
<dbReference type="Pfam" id="PF20147">
    <property type="entry name" value="Crinkler"/>
    <property type="match status" value="1"/>
</dbReference>
<evidence type="ECO:0000313" key="5">
    <source>
        <dbReference type="EMBL" id="KAK1929268.1"/>
    </source>
</evidence>
<evidence type="ECO:0000259" key="4">
    <source>
        <dbReference type="Pfam" id="PF20147"/>
    </source>
</evidence>
<comment type="subcellular location">
    <subcellularLocation>
        <location evidence="1">Host cell</location>
    </subcellularLocation>
    <subcellularLocation>
        <location evidence="2">Secreted</location>
    </subcellularLocation>
</comment>